<dbReference type="Proteomes" id="UP000076532">
    <property type="component" value="Unassembled WGS sequence"/>
</dbReference>
<proteinExistence type="predicted"/>
<evidence type="ECO:0000256" key="6">
    <source>
        <dbReference type="SAM" id="Phobius"/>
    </source>
</evidence>
<evidence type="ECO:0008006" key="9">
    <source>
        <dbReference type="Google" id="ProtNLM"/>
    </source>
</evidence>
<sequence>MPIIIRQSGRKMGTSMRWARAMDRSRYSRPADYTPAVLIGTRGCALDAHNARSPHRLPSKTVSSDAPSPPPHPASPFQPLPRRITTLFRSIFKVTFADQSSKDDYGPEPKTHAERENNALGFVYAHLWHGIVHMALSLLGFAVTGPANLFDAHTLMGDLVRKPAALLFALALLAAGQSASMIATVAGQSVSEGFLRWRVSPTMRCLVTRLIGLVLSLIIAAAGGRSGPNGLLVASQVILSVVLLFVTLPLIYPTSSKAGISVCAPASLSLMPPISASETAEEQEREVNYSSGKVATRLDLVDPGGGECLRGGNACPGEDSQRPGCDSR</sequence>
<dbReference type="GO" id="GO:0005384">
    <property type="term" value="F:manganese ion transmembrane transporter activity"/>
    <property type="evidence" value="ECO:0007669"/>
    <property type="project" value="TreeGrafter"/>
</dbReference>
<dbReference type="AlphaFoldDB" id="A0A166MK59"/>
<evidence type="ECO:0000313" key="7">
    <source>
        <dbReference type="EMBL" id="KZP24083.1"/>
    </source>
</evidence>
<keyword evidence="3 6" id="KW-1133">Transmembrane helix</keyword>
<dbReference type="PANTHER" id="PTHR11706">
    <property type="entry name" value="SOLUTE CARRIER PROTEIN FAMILY 11 MEMBER"/>
    <property type="match status" value="1"/>
</dbReference>
<comment type="subcellular location">
    <subcellularLocation>
        <location evidence="1">Membrane</location>
        <topology evidence="1">Multi-pass membrane protein</topology>
    </subcellularLocation>
</comment>
<dbReference type="GO" id="GO:0030026">
    <property type="term" value="P:intracellular manganese ion homeostasis"/>
    <property type="evidence" value="ECO:0007669"/>
    <property type="project" value="TreeGrafter"/>
</dbReference>
<protein>
    <recommendedName>
        <fullName evidence="9">Natural resistance-associated macrophage protein</fullName>
    </recommendedName>
</protein>
<evidence type="ECO:0000313" key="8">
    <source>
        <dbReference type="Proteomes" id="UP000076532"/>
    </source>
</evidence>
<dbReference type="OrthoDB" id="409173at2759"/>
<keyword evidence="2 6" id="KW-0812">Transmembrane</keyword>
<keyword evidence="8" id="KW-1185">Reference proteome</keyword>
<evidence type="ECO:0000256" key="3">
    <source>
        <dbReference type="ARBA" id="ARBA00022989"/>
    </source>
</evidence>
<evidence type="ECO:0000256" key="2">
    <source>
        <dbReference type="ARBA" id="ARBA00022692"/>
    </source>
</evidence>
<feature type="transmembrane region" description="Helical" evidence="6">
    <location>
        <begin position="164"/>
        <end position="186"/>
    </location>
</feature>
<feature type="transmembrane region" description="Helical" evidence="6">
    <location>
        <begin position="206"/>
        <end position="224"/>
    </location>
</feature>
<evidence type="ECO:0000256" key="1">
    <source>
        <dbReference type="ARBA" id="ARBA00004141"/>
    </source>
</evidence>
<evidence type="ECO:0000256" key="5">
    <source>
        <dbReference type="SAM" id="MobiDB-lite"/>
    </source>
</evidence>
<feature type="transmembrane region" description="Helical" evidence="6">
    <location>
        <begin position="119"/>
        <end position="144"/>
    </location>
</feature>
<feature type="region of interest" description="Disordered" evidence="5">
    <location>
        <begin position="49"/>
        <end position="80"/>
    </location>
</feature>
<dbReference type="GO" id="GO:0015086">
    <property type="term" value="F:cadmium ion transmembrane transporter activity"/>
    <property type="evidence" value="ECO:0007669"/>
    <property type="project" value="TreeGrafter"/>
</dbReference>
<keyword evidence="4 6" id="KW-0472">Membrane</keyword>
<dbReference type="STRING" id="436010.A0A166MK59"/>
<feature type="compositionally biased region" description="Pro residues" evidence="5">
    <location>
        <begin position="67"/>
        <end position="79"/>
    </location>
</feature>
<dbReference type="GO" id="GO:0034755">
    <property type="term" value="P:iron ion transmembrane transport"/>
    <property type="evidence" value="ECO:0007669"/>
    <property type="project" value="TreeGrafter"/>
</dbReference>
<dbReference type="PRINTS" id="PR00447">
    <property type="entry name" value="NATRESASSCMP"/>
</dbReference>
<gene>
    <name evidence="7" type="ORF">FIBSPDRAFT_951392</name>
</gene>
<feature type="transmembrane region" description="Helical" evidence="6">
    <location>
        <begin position="230"/>
        <end position="252"/>
    </location>
</feature>
<dbReference type="GO" id="GO:0005886">
    <property type="term" value="C:plasma membrane"/>
    <property type="evidence" value="ECO:0007669"/>
    <property type="project" value="TreeGrafter"/>
</dbReference>
<dbReference type="EMBL" id="KV417528">
    <property type="protein sequence ID" value="KZP24083.1"/>
    <property type="molecule type" value="Genomic_DNA"/>
</dbReference>
<organism evidence="7 8">
    <name type="scientific">Athelia psychrophila</name>
    <dbReference type="NCBI Taxonomy" id="1759441"/>
    <lineage>
        <taxon>Eukaryota</taxon>
        <taxon>Fungi</taxon>
        <taxon>Dikarya</taxon>
        <taxon>Basidiomycota</taxon>
        <taxon>Agaricomycotina</taxon>
        <taxon>Agaricomycetes</taxon>
        <taxon>Agaricomycetidae</taxon>
        <taxon>Atheliales</taxon>
        <taxon>Atheliaceae</taxon>
        <taxon>Athelia</taxon>
    </lineage>
</organism>
<dbReference type="Pfam" id="PF01566">
    <property type="entry name" value="Nramp"/>
    <property type="match status" value="1"/>
</dbReference>
<name>A0A166MK59_9AGAM</name>
<accession>A0A166MK59</accession>
<dbReference type="InterPro" id="IPR001046">
    <property type="entry name" value="NRAMP_fam"/>
</dbReference>
<reference evidence="7 8" key="1">
    <citation type="journal article" date="2016" name="Mol. Biol. Evol.">
        <title>Comparative Genomics of Early-Diverging Mushroom-Forming Fungi Provides Insights into the Origins of Lignocellulose Decay Capabilities.</title>
        <authorList>
            <person name="Nagy L.G."/>
            <person name="Riley R."/>
            <person name="Tritt A."/>
            <person name="Adam C."/>
            <person name="Daum C."/>
            <person name="Floudas D."/>
            <person name="Sun H."/>
            <person name="Yadav J.S."/>
            <person name="Pangilinan J."/>
            <person name="Larsson K.H."/>
            <person name="Matsuura K."/>
            <person name="Barry K."/>
            <person name="Labutti K."/>
            <person name="Kuo R."/>
            <person name="Ohm R.A."/>
            <person name="Bhattacharya S.S."/>
            <person name="Shirouzu T."/>
            <person name="Yoshinaga Y."/>
            <person name="Martin F.M."/>
            <person name="Grigoriev I.V."/>
            <person name="Hibbett D.S."/>
        </authorList>
    </citation>
    <scope>NUCLEOTIDE SEQUENCE [LARGE SCALE GENOMIC DNA]</scope>
    <source>
        <strain evidence="7 8">CBS 109695</strain>
    </source>
</reference>
<evidence type="ECO:0000256" key="4">
    <source>
        <dbReference type="ARBA" id="ARBA00023136"/>
    </source>
</evidence>
<dbReference type="PANTHER" id="PTHR11706:SF101">
    <property type="entry name" value="MANGANESE TRANSPORTER SMF1"/>
    <property type="match status" value="1"/>
</dbReference>